<keyword evidence="5" id="KW-1133">Transmembrane helix</keyword>
<evidence type="ECO:0000256" key="3">
    <source>
        <dbReference type="ARBA" id="ARBA00022729"/>
    </source>
</evidence>
<proteinExistence type="predicted"/>
<dbReference type="InterPro" id="IPR014755">
    <property type="entry name" value="Cu-Rt/internalin_Ig-like"/>
</dbReference>
<comment type="subcellular location">
    <subcellularLocation>
        <location evidence="1">Cell envelope</location>
    </subcellularLocation>
</comment>
<dbReference type="GO" id="GO:0005507">
    <property type="term" value="F:copper ion binding"/>
    <property type="evidence" value="ECO:0007669"/>
    <property type="project" value="InterPro"/>
</dbReference>
<dbReference type="Gene3D" id="2.60.40.1220">
    <property type="match status" value="1"/>
</dbReference>
<dbReference type="GO" id="GO:0042597">
    <property type="term" value="C:periplasmic space"/>
    <property type="evidence" value="ECO:0007669"/>
    <property type="project" value="InterPro"/>
</dbReference>
<comment type="caution">
    <text evidence="8">The sequence shown here is derived from an EMBL/GenBank/DDBJ whole genome shotgun (WGS) entry which is preliminary data.</text>
</comment>
<keyword evidence="4" id="KW-0186">Copper</keyword>
<evidence type="ECO:0000313" key="9">
    <source>
        <dbReference type="Proteomes" id="UP000681340"/>
    </source>
</evidence>
<dbReference type="Proteomes" id="UP000681340">
    <property type="component" value="Unassembled WGS sequence"/>
</dbReference>
<dbReference type="SUPFAM" id="SSF81296">
    <property type="entry name" value="E set domains"/>
    <property type="match status" value="1"/>
</dbReference>
<keyword evidence="5" id="KW-0472">Membrane</keyword>
<sequence length="169" mass="17133">MLTFAAFAAVLLPGSPAWAHAELIASTPVRDATLAQAPTAVTVTFSERLNPEFATIVVSDSARRRLAASAPVVDAGSGTVTLSPPPGNGTYTVAYRVVSVDGHTAQGSYTFTVADPALPAAPTTGPPVAAPAGSGGLPTGPLIGLGVFVAAITLLGYVSWRRHRRGESQ</sequence>
<dbReference type="GO" id="GO:0030313">
    <property type="term" value="C:cell envelope"/>
    <property type="evidence" value="ECO:0007669"/>
    <property type="project" value="UniProtKB-SubCell"/>
</dbReference>
<dbReference type="InterPro" id="IPR032694">
    <property type="entry name" value="CopC/D"/>
</dbReference>
<evidence type="ECO:0000256" key="5">
    <source>
        <dbReference type="SAM" id="Phobius"/>
    </source>
</evidence>
<name>A0A919S6V0_9ACTN</name>
<keyword evidence="3 6" id="KW-0732">Signal</keyword>
<dbReference type="PANTHER" id="PTHR34820">
    <property type="entry name" value="INNER MEMBRANE PROTEIN YEBZ"/>
    <property type="match status" value="1"/>
</dbReference>
<dbReference type="InterPro" id="IPR007348">
    <property type="entry name" value="CopC_dom"/>
</dbReference>
<dbReference type="GO" id="GO:0005886">
    <property type="term" value="C:plasma membrane"/>
    <property type="evidence" value="ECO:0007669"/>
    <property type="project" value="TreeGrafter"/>
</dbReference>
<feature type="chain" id="PRO_5038402543" description="CopC domain-containing protein" evidence="6">
    <location>
        <begin position="20"/>
        <end position="169"/>
    </location>
</feature>
<evidence type="ECO:0000256" key="2">
    <source>
        <dbReference type="ARBA" id="ARBA00022723"/>
    </source>
</evidence>
<feature type="signal peptide" evidence="6">
    <location>
        <begin position="1"/>
        <end position="19"/>
    </location>
</feature>
<evidence type="ECO:0000256" key="1">
    <source>
        <dbReference type="ARBA" id="ARBA00004196"/>
    </source>
</evidence>
<dbReference type="EMBL" id="BOQL01000021">
    <property type="protein sequence ID" value="GIM66700.1"/>
    <property type="molecule type" value="Genomic_DNA"/>
</dbReference>
<accession>A0A919S6V0</accession>
<feature type="domain" description="CopC" evidence="7">
    <location>
        <begin position="20"/>
        <end position="113"/>
    </location>
</feature>
<keyword evidence="2" id="KW-0479">Metal-binding</keyword>
<evidence type="ECO:0000256" key="6">
    <source>
        <dbReference type="SAM" id="SignalP"/>
    </source>
</evidence>
<dbReference type="PANTHER" id="PTHR34820:SF4">
    <property type="entry name" value="INNER MEMBRANE PROTEIN YEBZ"/>
    <property type="match status" value="1"/>
</dbReference>
<reference evidence="8" key="1">
    <citation type="submission" date="2021-03" db="EMBL/GenBank/DDBJ databases">
        <title>Whole genome shotgun sequence of Actinoplanes auranticolor NBRC 12245.</title>
        <authorList>
            <person name="Komaki H."/>
            <person name="Tamura T."/>
        </authorList>
    </citation>
    <scope>NUCLEOTIDE SEQUENCE</scope>
    <source>
        <strain evidence="8">NBRC 12245</strain>
    </source>
</reference>
<evidence type="ECO:0000259" key="7">
    <source>
        <dbReference type="Pfam" id="PF04234"/>
    </source>
</evidence>
<gene>
    <name evidence="8" type="ORF">Aau02nite_24050</name>
</gene>
<organism evidence="8 9">
    <name type="scientific">Actinoplanes auranticolor</name>
    <dbReference type="NCBI Taxonomy" id="47988"/>
    <lineage>
        <taxon>Bacteria</taxon>
        <taxon>Bacillati</taxon>
        <taxon>Actinomycetota</taxon>
        <taxon>Actinomycetes</taxon>
        <taxon>Micromonosporales</taxon>
        <taxon>Micromonosporaceae</taxon>
        <taxon>Actinoplanes</taxon>
    </lineage>
</organism>
<keyword evidence="9" id="KW-1185">Reference proteome</keyword>
<evidence type="ECO:0000313" key="8">
    <source>
        <dbReference type="EMBL" id="GIM66700.1"/>
    </source>
</evidence>
<protein>
    <recommendedName>
        <fullName evidence="7">CopC domain-containing protein</fullName>
    </recommendedName>
</protein>
<dbReference type="AlphaFoldDB" id="A0A919S6V0"/>
<dbReference type="GO" id="GO:0046688">
    <property type="term" value="P:response to copper ion"/>
    <property type="evidence" value="ECO:0007669"/>
    <property type="project" value="InterPro"/>
</dbReference>
<dbReference type="GO" id="GO:0006825">
    <property type="term" value="P:copper ion transport"/>
    <property type="evidence" value="ECO:0007669"/>
    <property type="project" value="InterPro"/>
</dbReference>
<dbReference type="InterPro" id="IPR014756">
    <property type="entry name" value="Ig_E-set"/>
</dbReference>
<feature type="transmembrane region" description="Helical" evidence="5">
    <location>
        <begin position="142"/>
        <end position="160"/>
    </location>
</feature>
<dbReference type="Pfam" id="PF04234">
    <property type="entry name" value="CopC"/>
    <property type="match status" value="1"/>
</dbReference>
<evidence type="ECO:0000256" key="4">
    <source>
        <dbReference type="ARBA" id="ARBA00023008"/>
    </source>
</evidence>
<keyword evidence="5" id="KW-0812">Transmembrane</keyword>